<keyword evidence="2" id="KW-0809">Transit peptide</keyword>
<name>B0CY54_LACBS</name>
<feature type="domain" description="CAF17 C-terminal" evidence="5">
    <location>
        <begin position="254"/>
        <end position="361"/>
    </location>
</feature>
<evidence type="ECO:0000256" key="1">
    <source>
        <dbReference type="ARBA" id="ARBA00004173"/>
    </source>
</evidence>
<dbReference type="Pfam" id="PF25455">
    <property type="entry name" value="Beta-barrel_CAF17_C"/>
    <property type="match status" value="1"/>
</dbReference>
<dbReference type="KEGG" id="lbc:LACBIDRAFT_311730"/>
<dbReference type="InterPro" id="IPR045179">
    <property type="entry name" value="YgfZ/GcvT"/>
</dbReference>
<dbReference type="SUPFAM" id="SSF103025">
    <property type="entry name" value="Folate-binding domain"/>
    <property type="match status" value="1"/>
</dbReference>
<accession>B0CY54</accession>
<evidence type="ECO:0000313" key="7">
    <source>
        <dbReference type="Proteomes" id="UP000001194"/>
    </source>
</evidence>
<dbReference type="PANTHER" id="PTHR22602:SF0">
    <property type="entry name" value="TRANSFERASE CAF17, MITOCHONDRIAL-RELATED"/>
    <property type="match status" value="1"/>
</dbReference>
<dbReference type="Proteomes" id="UP000001194">
    <property type="component" value="Unassembled WGS sequence"/>
</dbReference>
<evidence type="ECO:0000259" key="5">
    <source>
        <dbReference type="Pfam" id="PF25455"/>
    </source>
</evidence>
<dbReference type="InterPro" id="IPR017703">
    <property type="entry name" value="YgfZ/GCV_T_CS"/>
</dbReference>
<gene>
    <name evidence="6" type="ORF">LACBIDRAFT_311730</name>
</gene>
<dbReference type="FunCoup" id="B0CY54">
    <property type="interactions" value="134"/>
</dbReference>
<dbReference type="EMBL" id="DS547094">
    <property type="protein sequence ID" value="EDR12385.1"/>
    <property type="molecule type" value="Genomic_DNA"/>
</dbReference>
<dbReference type="RefSeq" id="XP_001876649.1">
    <property type="nucleotide sequence ID" value="XM_001876614.1"/>
</dbReference>
<dbReference type="HOGENOM" id="CLU_007884_7_0_1"/>
<dbReference type="InterPro" id="IPR027266">
    <property type="entry name" value="TrmE/GcvT-like"/>
</dbReference>
<dbReference type="GO" id="GO:0005759">
    <property type="term" value="C:mitochondrial matrix"/>
    <property type="evidence" value="ECO:0007669"/>
    <property type="project" value="TreeGrafter"/>
</dbReference>
<dbReference type="AlphaFoldDB" id="B0CY54"/>
<dbReference type="Gene3D" id="3.30.1360.120">
    <property type="entry name" value="Probable tRNA modification gtpase trme, domain 1"/>
    <property type="match status" value="1"/>
</dbReference>
<dbReference type="InParanoid" id="B0CY54"/>
<keyword evidence="3" id="KW-0496">Mitochondrion</keyword>
<evidence type="ECO:0000256" key="2">
    <source>
        <dbReference type="ARBA" id="ARBA00022946"/>
    </source>
</evidence>
<dbReference type="InterPro" id="IPR057460">
    <property type="entry name" value="CAF17_C"/>
</dbReference>
<dbReference type="OrthoDB" id="191995at2759"/>
<dbReference type="GO" id="GO:0016226">
    <property type="term" value="P:iron-sulfur cluster assembly"/>
    <property type="evidence" value="ECO:0007669"/>
    <property type="project" value="TreeGrafter"/>
</dbReference>
<organism evidence="7">
    <name type="scientific">Laccaria bicolor (strain S238N-H82 / ATCC MYA-4686)</name>
    <name type="common">Bicoloured deceiver</name>
    <name type="synonym">Laccaria laccata var. bicolor</name>
    <dbReference type="NCBI Taxonomy" id="486041"/>
    <lineage>
        <taxon>Eukaryota</taxon>
        <taxon>Fungi</taxon>
        <taxon>Dikarya</taxon>
        <taxon>Basidiomycota</taxon>
        <taxon>Agaricomycotina</taxon>
        <taxon>Agaricomycetes</taxon>
        <taxon>Agaricomycetidae</taxon>
        <taxon>Agaricales</taxon>
        <taxon>Agaricineae</taxon>
        <taxon>Hydnangiaceae</taxon>
        <taxon>Laccaria</taxon>
    </lineage>
</organism>
<reference evidence="6 7" key="1">
    <citation type="journal article" date="2008" name="Nature">
        <title>The genome of Laccaria bicolor provides insights into mycorrhizal symbiosis.</title>
        <authorList>
            <person name="Martin F."/>
            <person name="Aerts A."/>
            <person name="Ahren D."/>
            <person name="Brun A."/>
            <person name="Danchin E.G.J."/>
            <person name="Duchaussoy F."/>
            <person name="Gibon J."/>
            <person name="Kohler A."/>
            <person name="Lindquist E."/>
            <person name="Pereda V."/>
            <person name="Salamov A."/>
            <person name="Shapiro H.J."/>
            <person name="Wuyts J."/>
            <person name="Blaudez D."/>
            <person name="Buee M."/>
            <person name="Brokstein P."/>
            <person name="Canbaeck B."/>
            <person name="Cohen D."/>
            <person name="Courty P.E."/>
            <person name="Coutinho P.M."/>
            <person name="Delaruelle C."/>
            <person name="Detter J.C."/>
            <person name="Deveau A."/>
            <person name="DiFazio S."/>
            <person name="Duplessis S."/>
            <person name="Fraissinet-Tachet L."/>
            <person name="Lucic E."/>
            <person name="Frey-Klett P."/>
            <person name="Fourrey C."/>
            <person name="Feussner I."/>
            <person name="Gay G."/>
            <person name="Grimwood J."/>
            <person name="Hoegger P.J."/>
            <person name="Jain P."/>
            <person name="Kilaru S."/>
            <person name="Labbe J."/>
            <person name="Lin Y.C."/>
            <person name="Legue V."/>
            <person name="Le Tacon F."/>
            <person name="Marmeisse R."/>
            <person name="Melayah D."/>
            <person name="Montanini B."/>
            <person name="Muratet M."/>
            <person name="Nehls U."/>
            <person name="Niculita-Hirzel H."/>
            <person name="Oudot-Le Secq M.P."/>
            <person name="Peter M."/>
            <person name="Quesneville H."/>
            <person name="Rajashekar B."/>
            <person name="Reich M."/>
            <person name="Rouhier N."/>
            <person name="Schmutz J."/>
            <person name="Yin T."/>
            <person name="Chalot M."/>
            <person name="Henrissat B."/>
            <person name="Kuees U."/>
            <person name="Lucas S."/>
            <person name="Van de Peer Y."/>
            <person name="Podila G.K."/>
            <person name="Polle A."/>
            <person name="Pukkila P.J."/>
            <person name="Richardson P.M."/>
            <person name="Rouze P."/>
            <person name="Sanders I.R."/>
            <person name="Stajich J.E."/>
            <person name="Tunlid A."/>
            <person name="Tuskan G."/>
            <person name="Grigoriev I.V."/>
        </authorList>
    </citation>
    <scope>NUCLEOTIDE SEQUENCE [LARGE SCALE GENOMIC DNA]</scope>
    <source>
        <strain evidence="7">S238N-H82 / ATCC MYA-4686</strain>
    </source>
</reference>
<proteinExistence type="inferred from homology"/>
<dbReference type="GeneID" id="6072662"/>
<evidence type="ECO:0000256" key="4">
    <source>
        <dbReference type="ARBA" id="ARBA00093447"/>
    </source>
</evidence>
<comment type="similarity">
    <text evidence="4">Belongs to the GcvT family. CAF17/IBA57 subfamily.</text>
</comment>
<sequence length="370" mass="41391">MFSVVKSLVRPGKFLAPIPNRGIISVFGSQAFSFLNGLLSSSIGPQDNGSQFSAVLNAQGRVLYDVFLYPSTNSAGKPGYFLEYDNRLSEAPPLLSYLKRHILRSKVQVRDVSEDYTLWASWGATEDQVWETQRQWSWARSGALEPVWDNPTYSPWGTDENIIHDRRAVGMGRRHLLKADQGSKVLRDYETVDSEAYLLHRIIHGVPEGNMDIPAMTAFPMDSNLDAMGGLDFRKGCYVGQELTVRTYHTGIIRKRTFPVLLHKPDENPEDITSLTSHAFPSNIDIRPSVKSRGDISRPISRPRGTGKLLSTAQGVGLALLRLEHVAGVQNGDLDLQIEIPEGGRTSMWSVSPWWPSWWPQEPASSIEQM</sequence>
<protein>
    <submittedName>
        <fullName evidence="6">Predicted protein</fullName>
    </submittedName>
</protein>
<evidence type="ECO:0000256" key="3">
    <source>
        <dbReference type="ARBA" id="ARBA00023128"/>
    </source>
</evidence>
<keyword evidence="7" id="KW-1185">Reference proteome</keyword>
<comment type="subcellular location">
    <subcellularLocation>
        <location evidence="1">Mitochondrion</location>
    </subcellularLocation>
</comment>
<dbReference type="STRING" id="486041.B0CY54"/>
<dbReference type="PANTHER" id="PTHR22602">
    <property type="entry name" value="TRANSFERASE CAF17, MITOCHONDRIAL-RELATED"/>
    <property type="match status" value="1"/>
</dbReference>
<evidence type="ECO:0000313" key="6">
    <source>
        <dbReference type="EMBL" id="EDR12385.1"/>
    </source>
</evidence>
<dbReference type="NCBIfam" id="TIGR03317">
    <property type="entry name" value="ygfZ_signature"/>
    <property type="match status" value="1"/>
</dbReference>